<dbReference type="RefSeq" id="WP_269750862.1">
    <property type="nucleotide sequence ID" value="NZ_JACDUS010000003.1"/>
</dbReference>
<sequence>MKKQLLAHISRALAMSRSGGDLFGCIGAVSAKIEPGLWRPEF</sequence>
<dbReference type="EMBL" id="JACDUS010000003">
    <property type="protein sequence ID" value="MBA2881042.1"/>
    <property type="molecule type" value="Genomic_DNA"/>
</dbReference>
<comment type="caution">
    <text evidence="1">The sequence shown here is derived from an EMBL/GenBank/DDBJ whole genome shotgun (WGS) entry which is preliminary data.</text>
</comment>
<evidence type="ECO:0000313" key="1">
    <source>
        <dbReference type="EMBL" id="MBA2881042.1"/>
    </source>
</evidence>
<protein>
    <submittedName>
        <fullName evidence="1">Uncharacterized protein</fullName>
    </submittedName>
</protein>
<organism evidence="1 2">
    <name type="scientific">Desulfosalsimonas propionicica</name>
    <dbReference type="NCBI Taxonomy" id="332175"/>
    <lineage>
        <taxon>Bacteria</taxon>
        <taxon>Pseudomonadati</taxon>
        <taxon>Thermodesulfobacteriota</taxon>
        <taxon>Desulfobacteria</taxon>
        <taxon>Desulfobacterales</taxon>
        <taxon>Desulfosalsimonadaceae</taxon>
        <taxon>Desulfosalsimonas</taxon>
    </lineage>
</organism>
<evidence type="ECO:0000313" key="2">
    <source>
        <dbReference type="Proteomes" id="UP000525298"/>
    </source>
</evidence>
<accession>A0A7W0HKB4</accession>
<reference evidence="1 2" key="1">
    <citation type="submission" date="2020-07" db="EMBL/GenBank/DDBJ databases">
        <title>Genomic Encyclopedia of Type Strains, Phase IV (KMG-IV): sequencing the most valuable type-strain genomes for metagenomic binning, comparative biology and taxonomic classification.</title>
        <authorList>
            <person name="Goeker M."/>
        </authorList>
    </citation>
    <scope>NUCLEOTIDE SEQUENCE [LARGE SCALE GENOMIC DNA]</scope>
    <source>
        <strain evidence="1 2">DSM 17721</strain>
    </source>
</reference>
<proteinExistence type="predicted"/>
<gene>
    <name evidence="1" type="ORF">HNR65_001368</name>
</gene>
<dbReference type="AlphaFoldDB" id="A0A7W0HKB4"/>
<dbReference type="Proteomes" id="UP000525298">
    <property type="component" value="Unassembled WGS sequence"/>
</dbReference>
<name>A0A7W0HKB4_9BACT</name>
<keyword evidence="2" id="KW-1185">Reference proteome</keyword>